<dbReference type="PROSITE" id="PS50005">
    <property type="entry name" value="TPR"/>
    <property type="match status" value="2"/>
</dbReference>
<sequence>MNPGSQGMKIQLMPERLPGAAWNPPLILPFRLKDGRQGRGTGEKQVFQATGQCIFDRWLALAVFVILLLGLVGAKPAESLGSSKVVPGDARISHEEAGEMLLELLLQSGKEEHLSKAGQVLERIESTHPDGSLMALYRIRLEAALGNRSKAVSLTEEFVRSQEFDADRFIQVADVLASLGRYRMCREIYTKTLDRLKGEEKRRIRLVYSERLLLWGDYYSGEEIIREELADKKHDPELNLRLARNLVAQQRFEQARKHLQRIVHQGPEKSPAVYFEAWSEAVNVALLQKDFAAAAQAADDFQDWYAGREDILLPGARAYLQKGRLEDAQKLFEKASGHENLKVQALPGLARVEMKRGNPDKAVYFLEKAAALDENNPEPFILLSQTRGKPLQEHVEKVLKEETDPAVLTHLAQALAGQGEFELAAEVYDSALAHDPGFFEAGAGLAEVYGSKGRYSASLEILDMMLEEFPESYKLLLTRARVLAWSRQYAESLEAYDQLYTKNQDNHVVIREAARTAYWGKKADTGDRYYQLISTPAVDEMLLQRLQDLDTSQRQILEQAIAGLEREVSAGSVYAGFEGFFDWFGRHGRDLGRESRREMDELRRSLGYRYVIQKQAELERQSKKLLWNERFAPARRHLQKLVEHEPGNQEARFDLAQACCVLGLGDEEEKAYQELLAIDPLHGQASRALERRKKRSRPGFSGNYSFWSERGRGELARMDRHRLDMGLDVPLRSRHSFRVTGHRYFESPQKHAGTVQASGVSLTGEMVTGPHFTLAGGLTYKSYANDLQTRGSKMERESIDLDDLFLGHLDMMFNLDDYARLTLGYEKRETVANAIALAQGVYTENWEAGLDIYPLRRLELGLSAGYLDYSDDNHGVVYGVSAGYSFTDHPRRFRTILSGEYRDTSRTYQGCSNGQGCNIQADFKHPYWTPEDHWGSSVTFEFTHDLARDFFCGARDHFYQLELSLGTEKDKNHSVEVRGTWSREFENGLGINTQAMWHNSREWDAASLDLGLFYRF</sequence>
<dbReference type="Pfam" id="PF13432">
    <property type="entry name" value="TPR_16"/>
    <property type="match status" value="2"/>
</dbReference>
<dbReference type="AlphaFoldDB" id="D6SUR9"/>
<evidence type="ECO:0000256" key="1">
    <source>
        <dbReference type="ARBA" id="ARBA00022737"/>
    </source>
</evidence>
<dbReference type="InterPro" id="IPR011990">
    <property type="entry name" value="TPR-like_helical_dom_sf"/>
</dbReference>
<feature type="repeat" description="TPR" evidence="3">
    <location>
        <begin position="405"/>
        <end position="438"/>
    </location>
</feature>
<evidence type="ECO:0000256" key="3">
    <source>
        <dbReference type="PROSITE-ProRule" id="PRU00339"/>
    </source>
</evidence>
<comment type="caution">
    <text evidence="4">The sequence shown here is derived from an EMBL/GenBank/DDBJ whole genome shotgun (WGS) entry which is preliminary data.</text>
</comment>
<keyword evidence="1" id="KW-0677">Repeat</keyword>
<feature type="repeat" description="TPR" evidence="3">
    <location>
        <begin position="343"/>
        <end position="376"/>
    </location>
</feature>
<evidence type="ECO:0000313" key="5">
    <source>
        <dbReference type="Proteomes" id="UP000005496"/>
    </source>
</evidence>
<dbReference type="Gene3D" id="1.25.40.10">
    <property type="entry name" value="Tetratricopeptide repeat domain"/>
    <property type="match status" value="3"/>
</dbReference>
<dbReference type="Proteomes" id="UP000005496">
    <property type="component" value="Unassembled WGS sequence"/>
</dbReference>
<dbReference type="InterPro" id="IPR019734">
    <property type="entry name" value="TPR_rpt"/>
</dbReference>
<dbReference type="PANTHER" id="PTHR45586:SF1">
    <property type="entry name" value="LIPOPOLYSACCHARIDE ASSEMBLY PROTEIN B"/>
    <property type="match status" value="1"/>
</dbReference>
<evidence type="ECO:0000256" key="2">
    <source>
        <dbReference type="ARBA" id="ARBA00022803"/>
    </source>
</evidence>
<dbReference type="Pfam" id="PF14559">
    <property type="entry name" value="TPR_19"/>
    <property type="match status" value="2"/>
</dbReference>
<keyword evidence="5" id="KW-1185">Reference proteome</keyword>
<dbReference type="EMBL" id="ACJN02000004">
    <property type="protein sequence ID" value="EFI33049.1"/>
    <property type="molecule type" value="Genomic_DNA"/>
</dbReference>
<name>D6SUR9_9BACT</name>
<dbReference type="InterPro" id="IPR051012">
    <property type="entry name" value="CellSynth/LPSAsmb/PSIAsmb"/>
</dbReference>
<organism evidence="4 5">
    <name type="scientific">Desulfonatronospira thiodismutans ASO3-1</name>
    <dbReference type="NCBI Taxonomy" id="555779"/>
    <lineage>
        <taxon>Bacteria</taxon>
        <taxon>Pseudomonadati</taxon>
        <taxon>Thermodesulfobacteriota</taxon>
        <taxon>Desulfovibrionia</taxon>
        <taxon>Desulfovibrionales</taxon>
        <taxon>Desulfonatronovibrionaceae</taxon>
        <taxon>Desulfonatronospira</taxon>
    </lineage>
</organism>
<dbReference type="SMART" id="SM00028">
    <property type="entry name" value="TPR"/>
    <property type="match status" value="7"/>
</dbReference>
<evidence type="ECO:0000313" key="4">
    <source>
        <dbReference type="EMBL" id="EFI33049.1"/>
    </source>
</evidence>
<dbReference type="PANTHER" id="PTHR45586">
    <property type="entry name" value="TPR REPEAT-CONTAINING PROTEIN PA4667"/>
    <property type="match status" value="1"/>
</dbReference>
<keyword evidence="2 3" id="KW-0802">TPR repeat</keyword>
<accession>D6SUR9</accession>
<reference evidence="4" key="1">
    <citation type="submission" date="2010-05" db="EMBL/GenBank/DDBJ databases">
        <title>The draft genome of Desulfonatronospira thiodismutans ASO3-1.</title>
        <authorList>
            <consortium name="US DOE Joint Genome Institute (JGI-PGF)"/>
            <person name="Lucas S."/>
            <person name="Copeland A."/>
            <person name="Lapidus A."/>
            <person name="Cheng J.-F."/>
            <person name="Bruce D."/>
            <person name="Goodwin L."/>
            <person name="Pitluck S."/>
            <person name="Chertkov O."/>
            <person name="Brettin T."/>
            <person name="Detter J.C."/>
            <person name="Han C."/>
            <person name="Land M.L."/>
            <person name="Hauser L."/>
            <person name="Kyrpides N."/>
            <person name="Mikhailova N."/>
            <person name="Muyzer G."/>
            <person name="Woyke T."/>
        </authorList>
    </citation>
    <scope>NUCLEOTIDE SEQUENCE [LARGE SCALE GENOMIC DNA]</scope>
    <source>
        <strain evidence="4">ASO3-1</strain>
    </source>
</reference>
<dbReference type="OrthoDB" id="5427875at2"/>
<dbReference type="SUPFAM" id="SSF81901">
    <property type="entry name" value="HCP-like"/>
    <property type="match status" value="1"/>
</dbReference>
<dbReference type="SUPFAM" id="SSF48452">
    <property type="entry name" value="TPR-like"/>
    <property type="match status" value="2"/>
</dbReference>
<dbReference type="SUPFAM" id="SSF56935">
    <property type="entry name" value="Porins"/>
    <property type="match status" value="1"/>
</dbReference>
<protein>
    <submittedName>
        <fullName evidence="4">Tetratricopeptide TPR_2 repeat protein</fullName>
    </submittedName>
</protein>
<dbReference type="eggNOG" id="COG0457">
    <property type="taxonomic scope" value="Bacteria"/>
</dbReference>
<proteinExistence type="predicted"/>
<gene>
    <name evidence="4" type="ORF">Dthio_PD0363</name>
</gene>